<keyword evidence="12" id="KW-1133">Transmembrane helix</keyword>
<protein>
    <recommendedName>
        <fullName evidence="5 18">Polypeptide N-acetylgalactosaminyltransferase</fullName>
        <ecNumber evidence="18">2.4.1.-</ecNumber>
    </recommendedName>
    <alternativeName>
        <fullName evidence="18">Protein-UDP acetylgalactosaminyltransferase</fullName>
    </alternativeName>
</protein>
<keyword evidence="10 18" id="KW-0430">Lectin</keyword>
<evidence type="ECO:0000256" key="11">
    <source>
        <dbReference type="ARBA" id="ARBA00022968"/>
    </source>
</evidence>
<evidence type="ECO:0000256" key="17">
    <source>
        <dbReference type="ARBA" id="ARBA00023211"/>
    </source>
</evidence>
<dbReference type="GO" id="GO:0006493">
    <property type="term" value="P:protein O-linked glycosylation"/>
    <property type="evidence" value="ECO:0007669"/>
    <property type="project" value="TreeGrafter"/>
</dbReference>
<dbReference type="GO" id="GO:0046872">
    <property type="term" value="F:metal ion binding"/>
    <property type="evidence" value="ECO:0007669"/>
    <property type="project" value="UniProtKB-KW"/>
</dbReference>
<feature type="domain" description="Ricin B lectin" evidence="20">
    <location>
        <begin position="559"/>
        <end position="677"/>
    </location>
</feature>
<evidence type="ECO:0000256" key="12">
    <source>
        <dbReference type="ARBA" id="ARBA00022989"/>
    </source>
</evidence>
<keyword evidence="14" id="KW-0472">Membrane</keyword>
<comment type="caution">
    <text evidence="21">The sequence shown here is derived from an EMBL/GenBank/DDBJ whole genome shotgun (WGS) entry which is preliminary data.</text>
</comment>
<keyword evidence="6 18" id="KW-0328">Glycosyltransferase</keyword>
<dbReference type="SMART" id="SM00458">
    <property type="entry name" value="RICIN"/>
    <property type="match status" value="1"/>
</dbReference>
<dbReference type="InterPro" id="IPR000772">
    <property type="entry name" value="Ricin_B_lectin"/>
</dbReference>
<dbReference type="InterPro" id="IPR001173">
    <property type="entry name" value="Glyco_trans_2-like"/>
</dbReference>
<dbReference type="FunFam" id="3.90.550.10:FF:000053">
    <property type="entry name" value="Polypeptide N-acetylgalactosaminyltransferase"/>
    <property type="match status" value="1"/>
</dbReference>
<evidence type="ECO:0000256" key="10">
    <source>
        <dbReference type="ARBA" id="ARBA00022734"/>
    </source>
</evidence>
<evidence type="ECO:0000256" key="8">
    <source>
        <dbReference type="ARBA" id="ARBA00022692"/>
    </source>
</evidence>
<keyword evidence="9" id="KW-0479">Metal-binding</keyword>
<dbReference type="GO" id="GO:0004653">
    <property type="term" value="F:polypeptide N-acetylgalactosaminyltransferase activity"/>
    <property type="evidence" value="ECO:0007669"/>
    <property type="project" value="TreeGrafter"/>
</dbReference>
<dbReference type="PROSITE" id="PS50231">
    <property type="entry name" value="RICIN_B_LECTIN"/>
    <property type="match status" value="1"/>
</dbReference>
<keyword evidence="7 18" id="KW-0808">Transferase</keyword>
<dbReference type="EC" id="2.4.1.-" evidence="18"/>
<keyword evidence="16" id="KW-0325">Glycoprotein</keyword>
<keyword evidence="8" id="KW-0812">Transmembrane</keyword>
<dbReference type="EMBL" id="JAGFMF010012288">
    <property type="protein sequence ID" value="KAG8504591.1"/>
    <property type="molecule type" value="Genomic_DNA"/>
</dbReference>
<dbReference type="Gene3D" id="2.80.10.50">
    <property type="match status" value="1"/>
</dbReference>
<keyword evidence="17 18" id="KW-0464">Manganese</keyword>
<sequence length="682" mass="77086">MRESGARLPRRWPPFPAGREQVDSLRDKQPFHTARPSSAASQVVWDETARSVTLCPSGRRLREIRFATSSKKQRPQPFLPCRGSCCPANACGSSASLSVYICPGSFAVLSAAHGSPHVLLCRRPPASLAGCEAAGSALQNEAPQESVTSVALLTAASTTHPTLTPKGGLRQGTEPDRLPGRAALCLVHTVGGPTQRSSKQQLQMEECKYWHYDENLLTSSVVIVFHNEGWSTLMRTVHSVIKRTPRKYLAEIVLIDDFSNKEHLKEKLDDYIKLWNGLVKVFRNERREGLIQARSIGAQKAKLGQVLVYLDAHCEVAVNWYAPLVAPISKDRTTCTVPLIDYIDGNDYSIEPQQGGDEDGFARGAWDWSLLWKRIPLSHKEKAKRKHKTEPYRSPAMAGGLFAIERDFFFELGLYDPGLQIWGGENFEISYKIWQCGGKLLFVPCSRVGHIYRLEGWQGNPPPVYVGSSPTLKEEVTVMPFSSGALPQNYVRVVEVWWDEYKDYFYASRPESRALAYGDISELKKFREDHNCKSFKWFMEEIAYDITSHYPLPPKNVEWGEIRGFETAYCIDSMGRTNGGFVELGPCHRMGGNQLFRINEANQLMQYDQCLTKGTDGSKVMITHCNLNEFKEWQYFKNLHRFTHIPSGMCLDRSDILHQVFISNCDSSKTTQKWEMNNIHSV</sequence>
<evidence type="ECO:0000256" key="18">
    <source>
        <dbReference type="RuleBase" id="RU361242"/>
    </source>
</evidence>
<evidence type="ECO:0000256" key="15">
    <source>
        <dbReference type="ARBA" id="ARBA00023157"/>
    </source>
</evidence>
<evidence type="ECO:0000256" key="1">
    <source>
        <dbReference type="ARBA" id="ARBA00001936"/>
    </source>
</evidence>
<keyword evidence="22" id="KW-1185">Reference proteome</keyword>
<dbReference type="InterPro" id="IPR029044">
    <property type="entry name" value="Nucleotide-diphossugar_trans"/>
</dbReference>
<dbReference type="AlphaFoldDB" id="A0A8J6DDG1"/>
<dbReference type="FunFam" id="2.80.10.50:FF:000019">
    <property type="entry name" value="Polypeptide N-acetylgalactosaminyltransferase"/>
    <property type="match status" value="1"/>
</dbReference>
<gene>
    <name evidence="21" type="ORF">J0S82_009763</name>
</gene>
<evidence type="ECO:0000256" key="14">
    <source>
        <dbReference type="ARBA" id="ARBA00023136"/>
    </source>
</evidence>
<proteinExistence type="inferred from homology"/>
<evidence type="ECO:0000256" key="3">
    <source>
        <dbReference type="ARBA" id="ARBA00004922"/>
    </source>
</evidence>
<evidence type="ECO:0000259" key="20">
    <source>
        <dbReference type="SMART" id="SM00458"/>
    </source>
</evidence>
<evidence type="ECO:0000256" key="4">
    <source>
        <dbReference type="ARBA" id="ARBA00005680"/>
    </source>
</evidence>
<keyword evidence="15 18" id="KW-1015">Disulfide bond</keyword>
<dbReference type="CDD" id="cd23437">
    <property type="entry name" value="beta-trefoil_Ricin_GALNT7"/>
    <property type="match status" value="1"/>
</dbReference>
<dbReference type="SUPFAM" id="SSF53448">
    <property type="entry name" value="Nucleotide-diphospho-sugar transferases"/>
    <property type="match status" value="1"/>
</dbReference>
<dbReference type="Pfam" id="PF00652">
    <property type="entry name" value="Ricin_B_lectin"/>
    <property type="match status" value="1"/>
</dbReference>
<dbReference type="Gene3D" id="3.90.550.10">
    <property type="entry name" value="Spore Coat Polysaccharide Biosynthesis Protein SpsA, Chain A"/>
    <property type="match status" value="1"/>
</dbReference>
<dbReference type="Proteomes" id="UP000700334">
    <property type="component" value="Unassembled WGS sequence"/>
</dbReference>
<dbReference type="InterPro" id="IPR045885">
    <property type="entry name" value="GalNAc-T"/>
</dbReference>
<comment type="subcellular location">
    <subcellularLocation>
        <location evidence="2 18">Golgi apparatus membrane</location>
        <topology evidence="2 18">Single-pass type II membrane protein</topology>
    </subcellularLocation>
</comment>
<comment type="cofactor">
    <cofactor evidence="1 18">
        <name>Mn(2+)</name>
        <dbReference type="ChEBI" id="CHEBI:29035"/>
    </cofactor>
</comment>
<dbReference type="OrthoDB" id="6072411at2759"/>
<feature type="region of interest" description="Disordered" evidence="19">
    <location>
        <begin position="1"/>
        <end position="39"/>
    </location>
</feature>
<keyword evidence="13 18" id="KW-0333">Golgi apparatus</keyword>
<dbReference type="PANTHER" id="PTHR11675">
    <property type="entry name" value="N-ACETYLGALACTOSAMINYLTRANSFERASE"/>
    <property type="match status" value="1"/>
</dbReference>
<accession>A0A8J6DDG1</accession>
<dbReference type="InterPro" id="IPR035992">
    <property type="entry name" value="Ricin_B-like_lectins"/>
</dbReference>
<evidence type="ECO:0000256" key="9">
    <source>
        <dbReference type="ARBA" id="ARBA00022723"/>
    </source>
</evidence>
<keyword evidence="11" id="KW-0735">Signal-anchor</keyword>
<evidence type="ECO:0000256" key="2">
    <source>
        <dbReference type="ARBA" id="ARBA00004323"/>
    </source>
</evidence>
<evidence type="ECO:0000256" key="7">
    <source>
        <dbReference type="ARBA" id="ARBA00022679"/>
    </source>
</evidence>
<evidence type="ECO:0000313" key="22">
    <source>
        <dbReference type="Proteomes" id="UP000700334"/>
    </source>
</evidence>
<dbReference type="GO" id="GO:0000139">
    <property type="term" value="C:Golgi membrane"/>
    <property type="evidence" value="ECO:0007669"/>
    <property type="project" value="UniProtKB-SubCell"/>
</dbReference>
<reference evidence="21" key="1">
    <citation type="journal article" date="2021" name="Evol. Appl.">
        <title>The genome of the Pyrenean desman and the effects of bottlenecks and inbreeding on the genomic landscape of an endangered species.</title>
        <authorList>
            <person name="Escoda L."/>
            <person name="Castresana J."/>
        </authorList>
    </citation>
    <scope>NUCLEOTIDE SEQUENCE</scope>
    <source>
        <strain evidence="21">IBE-C5619</strain>
    </source>
</reference>
<dbReference type="GO" id="GO:0030246">
    <property type="term" value="F:carbohydrate binding"/>
    <property type="evidence" value="ECO:0007669"/>
    <property type="project" value="UniProtKB-KW"/>
</dbReference>
<evidence type="ECO:0000256" key="13">
    <source>
        <dbReference type="ARBA" id="ARBA00023034"/>
    </source>
</evidence>
<feature type="compositionally biased region" description="Basic and acidic residues" evidence="19">
    <location>
        <begin position="20"/>
        <end position="30"/>
    </location>
</feature>
<dbReference type="SUPFAM" id="SSF50370">
    <property type="entry name" value="Ricin B-like lectins"/>
    <property type="match status" value="1"/>
</dbReference>
<evidence type="ECO:0000256" key="16">
    <source>
        <dbReference type="ARBA" id="ARBA00023180"/>
    </source>
</evidence>
<evidence type="ECO:0000256" key="19">
    <source>
        <dbReference type="SAM" id="MobiDB-lite"/>
    </source>
</evidence>
<dbReference type="UniPathway" id="UPA00378"/>
<dbReference type="Pfam" id="PF00535">
    <property type="entry name" value="Glycos_transf_2"/>
    <property type="match status" value="1"/>
</dbReference>
<evidence type="ECO:0000256" key="6">
    <source>
        <dbReference type="ARBA" id="ARBA00022676"/>
    </source>
</evidence>
<dbReference type="PANTHER" id="PTHR11675:SF68">
    <property type="entry name" value="N-ACETYLGALACTOSAMINYLTRANSFERASE 7"/>
    <property type="match status" value="1"/>
</dbReference>
<name>A0A8J6DDG1_GALPY</name>
<evidence type="ECO:0000256" key="5">
    <source>
        <dbReference type="ARBA" id="ARBA00012644"/>
    </source>
</evidence>
<dbReference type="CDD" id="cd02510">
    <property type="entry name" value="pp-GalNAc-T"/>
    <property type="match status" value="1"/>
</dbReference>
<organism evidence="21 22">
    <name type="scientific">Galemys pyrenaicus</name>
    <name type="common">Iberian desman</name>
    <name type="synonym">Pyrenean desman</name>
    <dbReference type="NCBI Taxonomy" id="202257"/>
    <lineage>
        <taxon>Eukaryota</taxon>
        <taxon>Metazoa</taxon>
        <taxon>Chordata</taxon>
        <taxon>Craniata</taxon>
        <taxon>Vertebrata</taxon>
        <taxon>Euteleostomi</taxon>
        <taxon>Mammalia</taxon>
        <taxon>Eutheria</taxon>
        <taxon>Laurasiatheria</taxon>
        <taxon>Eulipotyphla</taxon>
        <taxon>Talpidae</taxon>
        <taxon>Galemys</taxon>
    </lineage>
</organism>
<evidence type="ECO:0000313" key="21">
    <source>
        <dbReference type="EMBL" id="KAG8504591.1"/>
    </source>
</evidence>
<comment type="pathway">
    <text evidence="3 18">Protein modification; protein glycosylation.</text>
</comment>
<comment type="similarity">
    <text evidence="4 18">Belongs to the glycosyltransferase 2 family. GalNAc-T subfamily.</text>
</comment>